<gene>
    <name evidence="2" type="ORF">NDU88_004324</name>
</gene>
<accession>A0AAV7UEU9</accession>
<name>A0AAV7UEU9_PLEWA</name>
<protein>
    <submittedName>
        <fullName evidence="2">Uncharacterized protein</fullName>
    </submittedName>
</protein>
<feature type="compositionally biased region" description="Polar residues" evidence="1">
    <location>
        <begin position="140"/>
        <end position="152"/>
    </location>
</feature>
<sequence>MRVLTQSGCWCPCTPAAPECPDTKGDAYFCPGAAGRAPFDNAYCLQPLLYSSFSPATPHRGGQLGTLSVATEGHKATGKTVALTIHFLQFESSDDLMLFFWNQTRQQKTVVLTTHFFLGTDRDQQGENPLASKQTEEGGKQTTNPWTPTGEH</sequence>
<evidence type="ECO:0000313" key="2">
    <source>
        <dbReference type="EMBL" id="KAJ1187549.1"/>
    </source>
</evidence>
<evidence type="ECO:0000313" key="3">
    <source>
        <dbReference type="Proteomes" id="UP001066276"/>
    </source>
</evidence>
<organism evidence="2 3">
    <name type="scientific">Pleurodeles waltl</name>
    <name type="common">Iberian ribbed newt</name>
    <dbReference type="NCBI Taxonomy" id="8319"/>
    <lineage>
        <taxon>Eukaryota</taxon>
        <taxon>Metazoa</taxon>
        <taxon>Chordata</taxon>
        <taxon>Craniata</taxon>
        <taxon>Vertebrata</taxon>
        <taxon>Euteleostomi</taxon>
        <taxon>Amphibia</taxon>
        <taxon>Batrachia</taxon>
        <taxon>Caudata</taxon>
        <taxon>Salamandroidea</taxon>
        <taxon>Salamandridae</taxon>
        <taxon>Pleurodelinae</taxon>
        <taxon>Pleurodeles</taxon>
    </lineage>
</organism>
<proteinExistence type="predicted"/>
<dbReference type="Proteomes" id="UP001066276">
    <property type="component" value="Chromosome 3_1"/>
</dbReference>
<evidence type="ECO:0000256" key="1">
    <source>
        <dbReference type="SAM" id="MobiDB-lite"/>
    </source>
</evidence>
<comment type="caution">
    <text evidence="2">The sequence shown here is derived from an EMBL/GenBank/DDBJ whole genome shotgun (WGS) entry which is preliminary data.</text>
</comment>
<keyword evidence="3" id="KW-1185">Reference proteome</keyword>
<reference evidence="2" key="1">
    <citation type="journal article" date="2022" name="bioRxiv">
        <title>Sequencing and chromosome-scale assembly of the giantPleurodeles waltlgenome.</title>
        <authorList>
            <person name="Brown T."/>
            <person name="Elewa A."/>
            <person name="Iarovenko S."/>
            <person name="Subramanian E."/>
            <person name="Araus A.J."/>
            <person name="Petzold A."/>
            <person name="Susuki M."/>
            <person name="Suzuki K.-i.T."/>
            <person name="Hayashi T."/>
            <person name="Toyoda A."/>
            <person name="Oliveira C."/>
            <person name="Osipova E."/>
            <person name="Leigh N.D."/>
            <person name="Simon A."/>
            <person name="Yun M.H."/>
        </authorList>
    </citation>
    <scope>NUCLEOTIDE SEQUENCE</scope>
    <source>
        <strain evidence="2">20211129_DDA</strain>
        <tissue evidence="2">Liver</tissue>
    </source>
</reference>
<dbReference type="EMBL" id="JANPWB010000005">
    <property type="protein sequence ID" value="KAJ1187549.1"/>
    <property type="molecule type" value="Genomic_DNA"/>
</dbReference>
<dbReference type="AlphaFoldDB" id="A0AAV7UEU9"/>
<feature type="region of interest" description="Disordered" evidence="1">
    <location>
        <begin position="122"/>
        <end position="152"/>
    </location>
</feature>